<keyword evidence="2" id="KW-1003">Cell membrane</keyword>
<feature type="compositionally biased region" description="Basic and acidic residues" evidence="6">
    <location>
        <begin position="115"/>
        <end position="124"/>
    </location>
</feature>
<keyword evidence="10" id="KW-1185">Reference proteome</keyword>
<keyword evidence="7" id="KW-0812">Transmembrane</keyword>
<dbReference type="PROSITE" id="PS01031">
    <property type="entry name" value="SHSP"/>
    <property type="match status" value="1"/>
</dbReference>
<dbReference type="SUPFAM" id="SSF49764">
    <property type="entry name" value="HSP20-like chaperones"/>
    <property type="match status" value="1"/>
</dbReference>
<evidence type="ECO:0000256" key="3">
    <source>
        <dbReference type="ARBA" id="ARBA00022821"/>
    </source>
</evidence>
<dbReference type="GO" id="GO:0006952">
    <property type="term" value="P:defense response"/>
    <property type="evidence" value="ECO:0007669"/>
    <property type="project" value="UniProtKB-KW"/>
</dbReference>
<evidence type="ECO:0000256" key="2">
    <source>
        <dbReference type="ARBA" id="ARBA00022475"/>
    </source>
</evidence>
<dbReference type="GO" id="GO:0005886">
    <property type="term" value="C:plasma membrane"/>
    <property type="evidence" value="ECO:0007669"/>
    <property type="project" value="UniProtKB-SubCell"/>
</dbReference>
<evidence type="ECO:0000256" key="4">
    <source>
        <dbReference type="PROSITE-ProRule" id="PRU00285"/>
    </source>
</evidence>
<evidence type="ECO:0000259" key="8">
    <source>
        <dbReference type="PROSITE" id="PS01031"/>
    </source>
</evidence>
<dbReference type="Pfam" id="PF00011">
    <property type="entry name" value="HSP20"/>
    <property type="match status" value="1"/>
</dbReference>
<dbReference type="InterPro" id="IPR008978">
    <property type="entry name" value="HSP20-like_chaperone"/>
</dbReference>
<protein>
    <recommendedName>
        <fullName evidence="8">SHSP domain-containing protein</fullName>
    </recommendedName>
</protein>
<comment type="similarity">
    <text evidence="4 5">Belongs to the small heat shock protein (HSP20) family.</text>
</comment>
<evidence type="ECO:0000256" key="6">
    <source>
        <dbReference type="SAM" id="MobiDB-lite"/>
    </source>
</evidence>
<dbReference type="EMBL" id="SDRB02012273">
    <property type="protein sequence ID" value="THF98184.1"/>
    <property type="molecule type" value="Genomic_DNA"/>
</dbReference>
<feature type="compositionally biased region" description="Basic and acidic residues" evidence="6">
    <location>
        <begin position="134"/>
        <end position="190"/>
    </location>
</feature>
<evidence type="ECO:0000313" key="10">
    <source>
        <dbReference type="Proteomes" id="UP000306102"/>
    </source>
</evidence>
<gene>
    <name evidence="9" type="ORF">TEA_014656</name>
</gene>
<feature type="transmembrane region" description="Helical" evidence="7">
    <location>
        <begin position="208"/>
        <end position="225"/>
    </location>
</feature>
<dbReference type="AlphaFoldDB" id="A0A4S4D706"/>
<evidence type="ECO:0000256" key="1">
    <source>
        <dbReference type="ARBA" id="ARBA00004162"/>
    </source>
</evidence>
<evidence type="ECO:0000313" key="9">
    <source>
        <dbReference type="EMBL" id="THF98184.1"/>
    </source>
</evidence>
<dbReference type="Proteomes" id="UP000306102">
    <property type="component" value="Unassembled WGS sequence"/>
</dbReference>
<feature type="region of interest" description="Disordered" evidence="6">
    <location>
        <begin position="91"/>
        <end position="190"/>
    </location>
</feature>
<organism evidence="9 10">
    <name type="scientific">Camellia sinensis var. sinensis</name>
    <name type="common">China tea</name>
    <dbReference type="NCBI Taxonomy" id="542762"/>
    <lineage>
        <taxon>Eukaryota</taxon>
        <taxon>Viridiplantae</taxon>
        <taxon>Streptophyta</taxon>
        <taxon>Embryophyta</taxon>
        <taxon>Tracheophyta</taxon>
        <taxon>Spermatophyta</taxon>
        <taxon>Magnoliopsida</taxon>
        <taxon>eudicotyledons</taxon>
        <taxon>Gunneridae</taxon>
        <taxon>Pentapetalae</taxon>
        <taxon>asterids</taxon>
        <taxon>Ericales</taxon>
        <taxon>Theaceae</taxon>
        <taxon>Camellia</taxon>
    </lineage>
</organism>
<name>A0A4S4D706_CAMSN</name>
<evidence type="ECO:0000256" key="7">
    <source>
        <dbReference type="SAM" id="Phobius"/>
    </source>
</evidence>
<feature type="domain" description="SHSP" evidence="8">
    <location>
        <begin position="1"/>
        <end position="104"/>
    </location>
</feature>
<evidence type="ECO:0000256" key="5">
    <source>
        <dbReference type="RuleBase" id="RU003616"/>
    </source>
</evidence>
<comment type="caution">
    <text evidence="9">The sequence shown here is derived from an EMBL/GenBank/DDBJ whole genome shotgun (WGS) entry which is preliminary data.</text>
</comment>
<sequence>MDFEYEEPQTETVQEGDCDTLLVYLPGFEKRQLKLHLTKTRTFLVTGERVRDKKGIHVKKEYPIATNTDTNRITAAFNNGILYIRQPKLITSSSEHQSQTTPTPTPPPPLQPQKSDVKTPKKSVESPPSQPQKSDIRGSDESKQMEGKEKSFESMDAKNEISVRKKAVAEEKGTDVVAGDGKRRSDERVNGDSGGGFMAGVAKKLGVSMNWGVVVLLAVIIVLYVKDWIQSGKKHEN</sequence>
<accession>A0A4S4D706</accession>
<keyword evidence="7" id="KW-1133">Transmembrane helix</keyword>
<dbReference type="Gene3D" id="2.60.40.790">
    <property type="match status" value="1"/>
</dbReference>
<dbReference type="GO" id="GO:0034605">
    <property type="term" value="P:cellular response to heat"/>
    <property type="evidence" value="ECO:0007669"/>
    <property type="project" value="TreeGrafter"/>
</dbReference>
<dbReference type="InterPro" id="IPR002068">
    <property type="entry name" value="A-crystallin/Hsp20_dom"/>
</dbReference>
<dbReference type="CDD" id="cd06464">
    <property type="entry name" value="ACD_sHsps-like"/>
    <property type="match status" value="1"/>
</dbReference>
<dbReference type="PANTHER" id="PTHR43670:SF73">
    <property type="entry name" value="INACTIVE PROTEIN RESTRICTED TEV MOVEMENT 2-LIKE"/>
    <property type="match status" value="1"/>
</dbReference>
<keyword evidence="7" id="KW-0472">Membrane</keyword>
<dbReference type="PANTHER" id="PTHR43670">
    <property type="entry name" value="HEAT SHOCK PROTEIN 26"/>
    <property type="match status" value="1"/>
</dbReference>
<keyword evidence="3" id="KW-0611">Plant defense</keyword>
<dbReference type="STRING" id="542762.A0A4S4D706"/>
<proteinExistence type="inferred from homology"/>
<comment type="subcellular location">
    <subcellularLocation>
        <location evidence="1">Cell membrane</location>
        <topology evidence="1">Single-pass membrane protein</topology>
    </subcellularLocation>
</comment>
<feature type="compositionally biased region" description="Low complexity" evidence="6">
    <location>
        <begin position="91"/>
        <end position="102"/>
    </location>
</feature>
<reference evidence="9 10" key="1">
    <citation type="journal article" date="2018" name="Proc. Natl. Acad. Sci. U.S.A.">
        <title>Draft genome sequence of Camellia sinensis var. sinensis provides insights into the evolution of the tea genome and tea quality.</title>
        <authorList>
            <person name="Wei C."/>
            <person name="Yang H."/>
            <person name="Wang S."/>
            <person name="Zhao J."/>
            <person name="Liu C."/>
            <person name="Gao L."/>
            <person name="Xia E."/>
            <person name="Lu Y."/>
            <person name="Tai Y."/>
            <person name="She G."/>
            <person name="Sun J."/>
            <person name="Cao H."/>
            <person name="Tong W."/>
            <person name="Gao Q."/>
            <person name="Li Y."/>
            <person name="Deng W."/>
            <person name="Jiang X."/>
            <person name="Wang W."/>
            <person name="Chen Q."/>
            <person name="Zhang S."/>
            <person name="Li H."/>
            <person name="Wu J."/>
            <person name="Wang P."/>
            <person name="Li P."/>
            <person name="Shi C."/>
            <person name="Zheng F."/>
            <person name="Jian J."/>
            <person name="Huang B."/>
            <person name="Shan D."/>
            <person name="Shi M."/>
            <person name="Fang C."/>
            <person name="Yue Y."/>
            <person name="Li F."/>
            <person name="Li D."/>
            <person name="Wei S."/>
            <person name="Han B."/>
            <person name="Jiang C."/>
            <person name="Yin Y."/>
            <person name="Xia T."/>
            <person name="Zhang Z."/>
            <person name="Bennetzen J.L."/>
            <person name="Zhao S."/>
            <person name="Wan X."/>
        </authorList>
    </citation>
    <scope>NUCLEOTIDE SEQUENCE [LARGE SCALE GENOMIC DNA]</scope>
    <source>
        <strain evidence="10">cv. Shuchazao</strain>
        <tissue evidence="9">Leaf</tissue>
    </source>
</reference>